<evidence type="ECO:0000256" key="1">
    <source>
        <dbReference type="SAM" id="MobiDB-lite"/>
    </source>
</evidence>
<dbReference type="RefSeq" id="XP_037884485.1">
    <property type="nucleotide sequence ID" value="XM_038028557.1"/>
</dbReference>
<dbReference type="AlphaFoldDB" id="A0A8U0WG98"/>
<proteinExistence type="predicted"/>
<protein>
    <submittedName>
        <fullName evidence="4 5">Protein Tube isoform X1</fullName>
    </submittedName>
</protein>
<dbReference type="InterPro" id="IPR029397">
    <property type="entry name" value="Tube_Death"/>
</dbReference>
<gene>
    <name evidence="4 5" type="primary">LOC119634411</name>
</gene>
<evidence type="ECO:0000313" key="4">
    <source>
        <dbReference type="RefSeq" id="XP_037884484.1"/>
    </source>
</evidence>
<dbReference type="Proteomes" id="UP000092443">
    <property type="component" value="Unplaced"/>
</dbReference>
<reference evidence="4 5" key="1">
    <citation type="submission" date="2025-04" db="UniProtKB">
        <authorList>
            <consortium name="RefSeq"/>
        </authorList>
    </citation>
    <scope>IDENTIFICATION</scope>
    <source>
        <tissue evidence="4 5">Whole body pupa</tissue>
    </source>
</reference>
<feature type="compositionally biased region" description="Polar residues" evidence="1">
    <location>
        <begin position="249"/>
        <end position="265"/>
    </location>
</feature>
<feature type="region of interest" description="Disordered" evidence="1">
    <location>
        <begin position="549"/>
        <end position="576"/>
    </location>
</feature>
<feature type="domain" description="Tube Death" evidence="2">
    <location>
        <begin position="4"/>
        <end position="146"/>
    </location>
</feature>
<dbReference type="Pfam" id="PF14786">
    <property type="entry name" value="Death_2"/>
    <property type="match status" value="1"/>
</dbReference>
<dbReference type="InterPro" id="IPR011029">
    <property type="entry name" value="DEATH-like_dom_sf"/>
</dbReference>
<name>A0A8U0WG98_9MUSC</name>
<accession>A0A8U0WG98</accession>
<dbReference type="GeneID" id="119634411"/>
<organism evidence="3 4">
    <name type="scientific">Glossina fuscipes</name>
    <dbReference type="NCBI Taxonomy" id="7396"/>
    <lineage>
        <taxon>Eukaryota</taxon>
        <taxon>Metazoa</taxon>
        <taxon>Ecdysozoa</taxon>
        <taxon>Arthropoda</taxon>
        <taxon>Hexapoda</taxon>
        <taxon>Insecta</taxon>
        <taxon>Pterygota</taxon>
        <taxon>Neoptera</taxon>
        <taxon>Endopterygota</taxon>
        <taxon>Diptera</taxon>
        <taxon>Brachycera</taxon>
        <taxon>Muscomorpha</taxon>
        <taxon>Hippoboscoidea</taxon>
        <taxon>Glossinidae</taxon>
        <taxon>Glossina</taxon>
    </lineage>
</organism>
<feature type="region of interest" description="Disordered" evidence="1">
    <location>
        <begin position="448"/>
        <end position="502"/>
    </location>
</feature>
<sequence>MSCYSRETELRHLHQKDTYELSLILDDNEGWLDLIQVIPKKIDNESFNADESIDAEEFLPISERKYNNDHIRLIQNAVQYHGDSRLFSEILFDEWGTSGRKHERPTLGVLLNLLLKAKLIRAANFLAKDLLKEPLPRPTTGAAVKIADTSLPSEIFKDIEDMVFDSEFYPTTEMLNKNDQSLMDNNKDYCTKYFNDKNLTTTDSVPPKPPPRLLKSSRLQIQQQNSIQTLGIVNNEENENINTAAPNEQNISPRNGQTVSKLMSPSTSALNLPLLSILVKPRGKRNDDKDMRNVDALERRQTNAFQKNEEDCVNRQNENTLDSNLPLLSIFEKPFKPKTEEVIDRKLTIDGNLSSINDDDHVVQKSEKNMKSQTTVTDKEDKANAITKAQFAVNSNLPLLSIFEKYKNVSNGSPTGYPIQQNAEPLHGEGVIESERNVPLLSTLRNTERKADASSPAPLTNNSFVDPNLPLLSILTKPNKLQTEKRSNHDHTDNYNEEELPSLSRLNLNGACNDKVLERDRSTGNNSNFLEMKANNNEGSVPLLVLDDDFNMNKNSDRDTNDIEGDGEEDDDNSLPNLSIFDQASSNNDSSLTNVTGTSGENSFDLSLNDCSSASDNVPSLGALKQGFLLYYANFDRILIPKLEFYYLVSIMLGKQPF</sequence>
<evidence type="ECO:0000259" key="2">
    <source>
        <dbReference type="Pfam" id="PF14786"/>
    </source>
</evidence>
<feature type="compositionally biased region" description="Basic and acidic residues" evidence="1">
    <location>
        <begin position="482"/>
        <end position="494"/>
    </location>
</feature>
<dbReference type="KEGG" id="gfs:119634411"/>
<dbReference type="RefSeq" id="XP_037884484.1">
    <property type="nucleotide sequence ID" value="XM_038028556.1"/>
</dbReference>
<evidence type="ECO:0000313" key="3">
    <source>
        <dbReference type="Proteomes" id="UP000092443"/>
    </source>
</evidence>
<dbReference type="Gene3D" id="1.10.533.10">
    <property type="entry name" value="Death Domain, Fas"/>
    <property type="match status" value="1"/>
</dbReference>
<feature type="compositionally biased region" description="Acidic residues" evidence="1">
    <location>
        <begin position="562"/>
        <end position="573"/>
    </location>
</feature>
<evidence type="ECO:0000313" key="5">
    <source>
        <dbReference type="RefSeq" id="XP_037884485.1"/>
    </source>
</evidence>
<keyword evidence="3" id="KW-1185">Reference proteome</keyword>
<feature type="region of interest" description="Disordered" evidence="1">
    <location>
        <begin position="245"/>
        <end position="265"/>
    </location>
</feature>
<dbReference type="SUPFAM" id="SSF47986">
    <property type="entry name" value="DEATH domain"/>
    <property type="match status" value="1"/>
</dbReference>